<proteinExistence type="predicted"/>
<accession>A0A0U3GD75</accession>
<sequence length="86" mass="9786">MLDFATMLISFNSSYTNNTVQQTIKIKSGNRTQFIRGNIITKSCDYTVLKNLRKWIIHYPSSVVASEISYTQACNDIQLDDITESS</sequence>
<dbReference type="AlphaFoldDB" id="A0A0U3GD75"/>
<gene>
    <name evidence="1" type="ORF">AT705_07195</name>
</gene>
<protein>
    <submittedName>
        <fullName evidence="1">Uncharacterized protein</fullName>
    </submittedName>
</protein>
<evidence type="ECO:0000313" key="2">
    <source>
        <dbReference type="Proteomes" id="UP000069015"/>
    </source>
</evidence>
<dbReference type="KEGG" id="prr:AT705_07195"/>
<evidence type="ECO:0000313" key="1">
    <source>
        <dbReference type="EMBL" id="ALU42762.1"/>
    </source>
</evidence>
<dbReference type="EMBL" id="CP013611">
    <property type="protein sequence ID" value="ALU42762.1"/>
    <property type="molecule type" value="Genomic_DNA"/>
</dbReference>
<organism evidence="1 2">
    <name type="scientific">Pseudoalteromonas rubra</name>
    <dbReference type="NCBI Taxonomy" id="43658"/>
    <lineage>
        <taxon>Bacteria</taxon>
        <taxon>Pseudomonadati</taxon>
        <taxon>Pseudomonadota</taxon>
        <taxon>Gammaproteobacteria</taxon>
        <taxon>Alteromonadales</taxon>
        <taxon>Pseudoalteromonadaceae</taxon>
        <taxon>Pseudoalteromonas</taxon>
    </lineage>
</organism>
<reference evidence="1 2" key="1">
    <citation type="submission" date="2015-12" db="EMBL/GenBank/DDBJ databases">
        <title>Complete genome sequence of Pseudoalteromonas rubra SCSIO 6842, harboring a conjugative plasmid.</title>
        <authorList>
            <person name="Li B."/>
            <person name="Wang X."/>
        </authorList>
    </citation>
    <scope>NUCLEOTIDE SEQUENCE [LARGE SCALE GENOMIC DNA]</scope>
    <source>
        <strain evidence="1 2">SCSIO 6842</strain>
    </source>
</reference>
<name>A0A0U3GD75_9GAMM</name>
<dbReference type="Proteomes" id="UP000069015">
    <property type="component" value="Chromosome 1"/>
</dbReference>